<organism evidence="1 2">
    <name type="scientific">Shewanella hanedai</name>
    <name type="common">Alteromonas hanedai</name>
    <dbReference type="NCBI Taxonomy" id="25"/>
    <lineage>
        <taxon>Bacteria</taxon>
        <taxon>Pseudomonadati</taxon>
        <taxon>Pseudomonadota</taxon>
        <taxon>Gammaproteobacteria</taxon>
        <taxon>Alteromonadales</taxon>
        <taxon>Shewanellaceae</taxon>
        <taxon>Shewanella</taxon>
    </lineage>
</organism>
<proteinExistence type="predicted"/>
<keyword evidence="2" id="KW-1185">Reference proteome</keyword>
<evidence type="ECO:0000313" key="2">
    <source>
        <dbReference type="Proteomes" id="UP000318126"/>
    </source>
</evidence>
<dbReference type="EMBL" id="VKGK01000018">
    <property type="protein sequence ID" value="TRY13543.1"/>
    <property type="molecule type" value="Genomic_DNA"/>
</dbReference>
<dbReference type="RefSeq" id="WP_144040989.1">
    <property type="nucleotide sequence ID" value="NZ_BMPL01000011.1"/>
</dbReference>
<name>A0A553JM78_SHEHA</name>
<accession>A0A553JM78</accession>
<comment type="caution">
    <text evidence="1">The sequence shown here is derived from an EMBL/GenBank/DDBJ whole genome shotgun (WGS) entry which is preliminary data.</text>
</comment>
<reference evidence="2" key="1">
    <citation type="submission" date="2019-07" db="EMBL/GenBank/DDBJ databases">
        <title>Shewanella sp. YLB-08 draft genomic sequence.</title>
        <authorList>
            <person name="Yu L."/>
        </authorList>
    </citation>
    <scope>NUCLEOTIDE SEQUENCE [LARGE SCALE GENOMIC DNA]</scope>
    <source>
        <strain evidence="2">JCM 20706</strain>
    </source>
</reference>
<dbReference type="Proteomes" id="UP000318126">
    <property type="component" value="Unassembled WGS sequence"/>
</dbReference>
<evidence type="ECO:0000313" key="1">
    <source>
        <dbReference type="EMBL" id="TRY13543.1"/>
    </source>
</evidence>
<sequence>MKPTTLSLTTDIVIRNEANRVINALNHSSYPIEPIVAESVIESLQTVAEALELSIAKTLHVRLIAIRNNIHVNQVVI</sequence>
<dbReference type="OrthoDB" id="6267321at2"/>
<gene>
    <name evidence="1" type="ORF">FN961_14985</name>
</gene>
<protein>
    <submittedName>
        <fullName evidence="1">Uncharacterized protein</fullName>
    </submittedName>
</protein>
<dbReference type="AlphaFoldDB" id="A0A553JM78"/>